<name>A0ABW1AXA5_9RHOO</name>
<keyword evidence="5" id="KW-1185">Reference proteome</keyword>
<proteinExistence type="predicted"/>
<evidence type="ECO:0000313" key="5">
    <source>
        <dbReference type="Proteomes" id="UP001595974"/>
    </source>
</evidence>
<reference evidence="5" key="1">
    <citation type="journal article" date="2019" name="Int. J. Syst. Evol. Microbiol.">
        <title>The Global Catalogue of Microorganisms (GCM) 10K type strain sequencing project: providing services to taxonomists for standard genome sequencing and annotation.</title>
        <authorList>
            <consortium name="The Broad Institute Genomics Platform"/>
            <consortium name="The Broad Institute Genome Sequencing Center for Infectious Disease"/>
            <person name="Wu L."/>
            <person name="Ma J."/>
        </authorList>
    </citation>
    <scope>NUCLEOTIDE SEQUENCE [LARGE SCALE GENOMIC DNA]</scope>
    <source>
        <strain evidence="5">SHR3</strain>
    </source>
</reference>
<dbReference type="Gene3D" id="3.10.580.10">
    <property type="entry name" value="CBS-domain"/>
    <property type="match status" value="1"/>
</dbReference>
<feature type="domain" description="CBS" evidence="3">
    <location>
        <begin position="75"/>
        <end position="131"/>
    </location>
</feature>
<dbReference type="SMART" id="SM00116">
    <property type="entry name" value="CBS"/>
    <property type="match status" value="2"/>
</dbReference>
<keyword evidence="1 2" id="KW-0129">CBS domain</keyword>
<dbReference type="InterPro" id="IPR051257">
    <property type="entry name" value="Diverse_CBS-Domain"/>
</dbReference>
<sequence>MTNRCLAYIVKHQDPLMLPPDATVQRACQCMWERRVGAVLVTEDGRLAGIFTGRDAVRALAEGRIPAATPLSAVMTARPDTITPDATAIDALRRMSDCGYRHLPIVDGDAIVGIVSRGDFKGLELDQLEDESCLWERIA</sequence>
<comment type="caution">
    <text evidence="4">The sequence shown here is derived from an EMBL/GenBank/DDBJ whole genome shotgun (WGS) entry which is preliminary data.</text>
</comment>
<dbReference type="PANTHER" id="PTHR43080:SF2">
    <property type="entry name" value="CBS DOMAIN-CONTAINING PROTEIN"/>
    <property type="match status" value="1"/>
</dbReference>
<dbReference type="InterPro" id="IPR046342">
    <property type="entry name" value="CBS_dom_sf"/>
</dbReference>
<dbReference type="PROSITE" id="PS51371">
    <property type="entry name" value="CBS"/>
    <property type="match status" value="2"/>
</dbReference>
<feature type="domain" description="CBS" evidence="3">
    <location>
        <begin position="9"/>
        <end position="67"/>
    </location>
</feature>
<dbReference type="InterPro" id="IPR000644">
    <property type="entry name" value="CBS_dom"/>
</dbReference>
<evidence type="ECO:0000259" key="3">
    <source>
        <dbReference type="PROSITE" id="PS51371"/>
    </source>
</evidence>
<evidence type="ECO:0000313" key="4">
    <source>
        <dbReference type="EMBL" id="MFC5771804.1"/>
    </source>
</evidence>
<evidence type="ECO:0000256" key="2">
    <source>
        <dbReference type="PROSITE-ProRule" id="PRU00703"/>
    </source>
</evidence>
<gene>
    <name evidence="4" type="ORF">ACFPTN_20690</name>
</gene>
<dbReference type="SUPFAM" id="SSF54631">
    <property type="entry name" value="CBS-domain pair"/>
    <property type="match status" value="1"/>
</dbReference>
<organism evidence="4 5">
    <name type="scientific">Thauera sinica</name>
    <dbReference type="NCBI Taxonomy" id="2665146"/>
    <lineage>
        <taxon>Bacteria</taxon>
        <taxon>Pseudomonadati</taxon>
        <taxon>Pseudomonadota</taxon>
        <taxon>Betaproteobacteria</taxon>
        <taxon>Rhodocyclales</taxon>
        <taxon>Zoogloeaceae</taxon>
        <taxon>Thauera</taxon>
    </lineage>
</organism>
<dbReference type="PANTHER" id="PTHR43080">
    <property type="entry name" value="CBS DOMAIN-CONTAINING PROTEIN CBSX3, MITOCHONDRIAL"/>
    <property type="match status" value="1"/>
</dbReference>
<protein>
    <submittedName>
        <fullName evidence="4">CBS domain-containing protein</fullName>
    </submittedName>
</protein>
<dbReference type="Proteomes" id="UP001595974">
    <property type="component" value="Unassembled WGS sequence"/>
</dbReference>
<dbReference type="Pfam" id="PF00571">
    <property type="entry name" value="CBS"/>
    <property type="match status" value="2"/>
</dbReference>
<dbReference type="RefSeq" id="WP_096445097.1">
    <property type="nucleotide sequence ID" value="NZ_JBHSOG010000100.1"/>
</dbReference>
<dbReference type="EMBL" id="JBHSOG010000100">
    <property type="protein sequence ID" value="MFC5771804.1"/>
    <property type="molecule type" value="Genomic_DNA"/>
</dbReference>
<evidence type="ECO:0000256" key="1">
    <source>
        <dbReference type="ARBA" id="ARBA00023122"/>
    </source>
</evidence>
<accession>A0ABW1AXA5</accession>